<keyword evidence="5" id="KW-0574">Periplasm</keyword>
<proteinExistence type="inferred from homology"/>
<dbReference type="GO" id="GO:1901681">
    <property type="term" value="F:sulfur compound binding"/>
    <property type="evidence" value="ECO:0007669"/>
    <property type="project" value="InterPro"/>
</dbReference>
<dbReference type="EMBL" id="CP003495">
    <property type="protein sequence ID" value="AFY28252.1"/>
    <property type="molecule type" value="Genomic_DNA"/>
</dbReference>
<reference evidence="8" key="1">
    <citation type="journal article" date="2013" name="Proc. Natl. Acad. Sci. U.S.A.">
        <title>Improving the coverage of the cyanobacterial phylum using diversity-driven genome sequencing.</title>
        <authorList>
            <person name="Shih P.M."/>
            <person name="Wu D."/>
            <person name="Latifi A."/>
            <person name="Axen S.D."/>
            <person name="Fewer D.P."/>
            <person name="Talla E."/>
            <person name="Calteau A."/>
            <person name="Cai F."/>
            <person name="Tandeau de Marsac N."/>
            <person name="Rippka R."/>
            <person name="Herdman M."/>
            <person name="Sivonen K."/>
            <person name="Coursin T."/>
            <person name="Laurent T."/>
            <person name="Goodwin L."/>
            <person name="Nolan M."/>
            <person name="Davenport K.W."/>
            <person name="Han C.S."/>
            <person name="Rubin E.M."/>
            <person name="Eisen J.A."/>
            <person name="Woyke T."/>
            <person name="Gugger M."/>
            <person name="Kerfeld C.A."/>
        </authorList>
    </citation>
    <scope>NUCLEOTIDE SEQUENCE [LARGE SCALE GENOMIC DNA]</scope>
    <source>
        <strain evidence="8">ATCC 27147 / PCC 6307</strain>
    </source>
</reference>
<dbReference type="Gene3D" id="3.40.190.10">
    <property type="entry name" value="Periplasmic binding protein-like II"/>
    <property type="match status" value="2"/>
</dbReference>
<dbReference type="CDD" id="cd01005">
    <property type="entry name" value="PBP2_CysP"/>
    <property type="match status" value="1"/>
</dbReference>
<comment type="subcellular location">
    <subcellularLocation>
        <location evidence="1">Periplasm</location>
    </subcellularLocation>
</comment>
<dbReference type="GO" id="GO:1902358">
    <property type="term" value="P:sulfate transmembrane transport"/>
    <property type="evidence" value="ECO:0007669"/>
    <property type="project" value="InterPro"/>
</dbReference>
<dbReference type="eggNOG" id="COG1613">
    <property type="taxonomic scope" value="Bacteria"/>
</dbReference>
<name>K9P4A2_CYAGP</name>
<sequence>MAAPLAVAVALGGSGTLLPLNAQAQQPAKNQELLLVSYAVTKAAYDKIIPRFTADWKKRTGQSVVIRTSYGGSGSQTRAVIDGLAADVVGLALTADTLKLQEAGLIRPGWEKENPNNSIITNSVVAFFVRPGNPKKIRTWNDLDNKNVEVITANPKTSGGARWNFLGLWGSVTETGGNEARARAFVTNVYRNVDTLPKDAREATDVFVKRNQGDVLLNYENEAILARKSGTWTTPYIVPTTNILIEGPIAVVDRNVDRKGTRKVAEAFARYLYSEPAQRAFAEEGFRPVNAKVKAETRSRFAPVSKLFTARDFGGWDTINKRFFGKGGLWDSIFSKSR</sequence>
<dbReference type="InterPro" id="IPR034408">
    <property type="entry name" value="Sulphate/thiosulphate_BS"/>
</dbReference>
<keyword evidence="3" id="KW-0813">Transport</keyword>
<evidence type="ECO:0000256" key="6">
    <source>
        <dbReference type="SAM" id="SignalP"/>
    </source>
</evidence>
<dbReference type="GO" id="GO:0042597">
    <property type="term" value="C:periplasmic space"/>
    <property type="evidence" value="ECO:0007669"/>
    <property type="project" value="UniProtKB-SubCell"/>
</dbReference>
<feature type="chain" id="PRO_5003933663" evidence="6">
    <location>
        <begin position="25"/>
        <end position="338"/>
    </location>
</feature>
<comment type="similarity">
    <text evidence="2">Belongs to the prokaryotic sulfate-binding protein family.</text>
</comment>
<dbReference type="GO" id="GO:0140104">
    <property type="term" value="F:molecular carrier activity"/>
    <property type="evidence" value="ECO:0007669"/>
    <property type="project" value="InterPro"/>
</dbReference>
<dbReference type="PATRIC" id="fig|292564.3.peg.1021"/>
<keyword evidence="4 6" id="KW-0732">Signal</keyword>
<accession>K9P4A2</accession>
<evidence type="ECO:0000256" key="5">
    <source>
        <dbReference type="ARBA" id="ARBA00022764"/>
    </source>
</evidence>
<evidence type="ECO:0000256" key="3">
    <source>
        <dbReference type="ARBA" id="ARBA00022448"/>
    </source>
</evidence>
<protein>
    <submittedName>
        <fullName evidence="7">Sulfate/thiosulfate-binding protein</fullName>
    </submittedName>
</protein>
<dbReference type="RefSeq" id="WP_015108706.1">
    <property type="nucleotide sequence ID" value="NC_019675.1"/>
</dbReference>
<dbReference type="NCBIfam" id="TIGR00971">
    <property type="entry name" value="3a0106s03"/>
    <property type="match status" value="1"/>
</dbReference>
<dbReference type="HOGENOM" id="CLU_055615_0_1_3"/>
<dbReference type="KEGG" id="cgc:Cyagr_1071"/>
<dbReference type="PANTHER" id="PTHR30368">
    <property type="entry name" value="SULFATE-BINDING PROTEIN"/>
    <property type="match status" value="1"/>
</dbReference>
<dbReference type="SUPFAM" id="SSF53850">
    <property type="entry name" value="Periplasmic binding protein-like II"/>
    <property type="match status" value="1"/>
</dbReference>
<feature type="signal peptide" evidence="6">
    <location>
        <begin position="1"/>
        <end position="24"/>
    </location>
</feature>
<organism evidence="7 8">
    <name type="scientific">Cyanobium gracile (strain ATCC 27147 / PCC 6307)</name>
    <dbReference type="NCBI Taxonomy" id="292564"/>
    <lineage>
        <taxon>Bacteria</taxon>
        <taxon>Bacillati</taxon>
        <taxon>Cyanobacteriota</taxon>
        <taxon>Cyanophyceae</taxon>
        <taxon>Synechococcales</taxon>
        <taxon>Prochlorococcaceae</taxon>
        <taxon>Cyanobium</taxon>
    </lineage>
</organism>
<evidence type="ECO:0000256" key="2">
    <source>
        <dbReference type="ARBA" id="ARBA00006099"/>
    </source>
</evidence>
<dbReference type="Pfam" id="PF13531">
    <property type="entry name" value="SBP_bac_11"/>
    <property type="match status" value="1"/>
</dbReference>
<dbReference type="InterPro" id="IPR005669">
    <property type="entry name" value="Thiosulph/SO4-bd"/>
</dbReference>
<dbReference type="AlphaFoldDB" id="K9P4A2"/>
<evidence type="ECO:0000313" key="7">
    <source>
        <dbReference type="EMBL" id="AFY28252.1"/>
    </source>
</evidence>
<gene>
    <name evidence="7" type="ordered locus">Cyagr_1071</name>
</gene>
<dbReference type="PANTHER" id="PTHR30368:SF2">
    <property type="entry name" value="SULFATE-BINDING PROTEIN"/>
    <property type="match status" value="1"/>
</dbReference>
<dbReference type="Proteomes" id="UP000010388">
    <property type="component" value="Chromosome"/>
</dbReference>
<evidence type="ECO:0000313" key="8">
    <source>
        <dbReference type="Proteomes" id="UP000010388"/>
    </source>
</evidence>
<dbReference type="STRING" id="292564.Cyagr_1071"/>
<dbReference type="PROSITE" id="PS00757">
    <property type="entry name" value="PROK_SULFATE_BIND_2"/>
    <property type="match status" value="1"/>
</dbReference>
<evidence type="ECO:0000256" key="1">
    <source>
        <dbReference type="ARBA" id="ARBA00004418"/>
    </source>
</evidence>
<dbReference type="NCBIfam" id="NF008022">
    <property type="entry name" value="PRK10752.1"/>
    <property type="match status" value="1"/>
</dbReference>
<evidence type="ECO:0000256" key="4">
    <source>
        <dbReference type="ARBA" id="ARBA00022729"/>
    </source>
</evidence>